<accession>A0A6F8YE13</accession>
<dbReference type="Pfam" id="PF00698">
    <property type="entry name" value="Acyl_transf_1"/>
    <property type="match status" value="1"/>
</dbReference>
<dbReference type="Gene3D" id="3.40.366.10">
    <property type="entry name" value="Malonyl-Coenzyme A Acyl Carrier Protein, domain 2"/>
    <property type="match status" value="1"/>
</dbReference>
<dbReference type="Gene3D" id="3.40.47.10">
    <property type="match status" value="1"/>
</dbReference>
<dbReference type="Pfam" id="PF00109">
    <property type="entry name" value="ketoacyl-synt"/>
    <property type="match status" value="1"/>
</dbReference>
<evidence type="ECO:0000259" key="9">
    <source>
        <dbReference type="PROSITE" id="PS52004"/>
    </source>
</evidence>
<sequence>MPDEEKLVEYLKWVTADLHQTRQRLEEVESGRQEPVAIVGMSCRFPGGVDSPDALWELVVEGRDGISGFPTDRGWDIGTLVGDGLGRSATLQGGFLYDAADFDPAFFGISPREAVAMDPQQRLLLEATWEAFERTGIDPLALRGSRTGVFVGTNGQDYGHVLYATQEDVEGHAGTGLAASVISGRLSYTFGLEGPAVTVDTACSSSLVALHLAAQALRGGECTLALAGGVTVMTTSASFAGFSRQGGLAPDGRCKAFSDDADGTGWSEGVGMLVLERLSDAKRNGHPVLAVVRGSAVNQDGASNGLTAPNGPAQQRVIRAALAGAGLGTADVDVVEAHGTGTTLGDPIEAQALLATYGQDRERPLLLGAVKSNIGHTQAAAGVAGVIKVVQAMRHGIAPKTLHAERPSSHVDWSAGAVELLTRNTRWPAAGRPRRAGVSSFGVSGTNAHVILEQPPVEQEPAGSAAPATVPWAVSARSPQALDAQIERLRALDLPAAGIAHSLTSRSALDHRAVLLAGAGGVTEVARGVAKSRPLAVVFSGQGSQRAGMGRELYARFPAFATALDEALRHLDPGLKDVMWGEDAGALDQTGWTQPALFAVEVALYRLAETFGIEPDHVAGHSIGEIAAAHVAGVLSLEDAGRLVTARASLMRQLPAGGAMVAIRATEADVAPLLTERVSIAAVNGPDAVVVAGDEDGVAAVARHFEKTTRLRVSHAFHSPLMDPMLDDFRAAIEGIAFNPPRIPIACGGDVTDPEYWVRHVRDTVRFADAVSALGDATVLEIGPDGVLSALVGDAIPSLRKDRPEETAFLTALARLYTAGATVDWRPLLAGAPRVELPTYPFQRERYWPSGLGMGLVDAGGLGLAPAGHPLLGAMVTIAGSDEVVLTGRLSLATHPWLADHEVGGGVLFPGTGFLELAIRAGDQVGCDRVEELTLVVPLVLTGRDAVTLQVRVGAPDGNGGRAVTIHSRPADGSEQPWIQHAVGVLASGAGGFDAGFDTSVWPPEGAEQADIEGIYPRLATRGLAYGPVFQGLQGAWRRDGEVYAEVALPDQVKDATAFGVHPALLDAALHAIVFGDTGKGMLPFEWSGATLHASGATRLRVRLAPTGTDAVSVTAVDIAGAPVVAVDSLALRAPSAVQAVAAAAGRSEQESLFRLQWIPTPTEPVPATGARWAVIGADEIDLAPTMYRAGEAIAAYAESLSGAIGERGVVPEVFLIPVLGGDGPAAAHTTAARVLTLLREALSDDRLAGPRMLFITRGAVAAEGEPVRDLAAAAAWGLVRSAQAENPGRFLLVDLDDTAESLAAMPGLPGLLDTGEQQVVVRAGAVRVPRLAPASTGPSLVPPAGVPWRLDSGRRGSLDGLSLVPCPAVAEPLVGRQVRVRIGAAGLNFRDVLNALGMYPGEAGLFGSEAAGVVAEVGPEVVGLRPGDRVMGVLFGGFGPLGVTDERFLAKTPDSWTDQTAASVPLVFLTAYYAFTDLAGLKAGEKVLVHAGAGGVGMAAIQVARHLGAEVFATASEGKWDVLRSLGLDDAHIASSRTLDFASGFPTVDVVLNALAGEFVDASLGLLGEGGRFLEMGKTDVRRQEDQPGVTYRAFDLIEAGPDRMRTMLAELLDLFDREALRPLPVTSWDVRRAREAFRYMSLAKHVGKLVLTLPARGTRTAPCSSPAARAGSAPNSPGIWSPSAAPSACCCSAAAVRKRPAPPRCAKS</sequence>
<dbReference type="InterPro" id="IPR032821">
    <property type="entry name" value="PKS_assoc"/>
</dbReference>
<dbReference type="InterPro" id="IPR013154">
    <property type="entry name" value="ADH-like_N"/>
</dbReference>
<dbReference type="PROSITE" id="PS00606">
    <property type="entry name" value="KS3_1"/>
    <property type="match status" value="1"/>
</dbReference>
<dbReference type="InterPro" id="IPR011032">
    <property type="entry name" value="GroES-like_sf"/>
</dbReference>
<evidence type="ECO:0000256" key="4">
    <source>
        <dbReference type="ARBA" id="ARBA00022679"/>
    </source>
</evidence>
<dbReference type="SUPFAM" id="SSF50129">
    <property type="entry name" value="GroES-like"/>
    <property type="match status" value="1"/>
</dbReference>
<dbReference type="SUPFAM" id="SSF52151">
    <property type="entry name" value="FabD/lysophospholipase-like"/>
    <property type="match status" value="1"/>
</dbReference>
<dbReference type="InterPro" id="IPR049900">
    <property type="entry name" value="PKS_mFAS_DH"/>
</dbReference>
<dbReference type="CDD" id="cd05195">
    <property type="entry name" value="enoyl_red"/>
    <property type="match status" value="1"/>
</dbReference>
<dbReference type="GO" id="GO:0006633">
    <property type="term" value="P:fatty acid biosynthetic process"/>
    <property type="evidence" value="ECO:0007669"/>
    <property type="project" value="InterPro"/>
</dbReference>
<dbReference type="InterPro" id="IPR049551">
    <property type="entry name" value="PKS_DH_C"/>
</dbReference>
<reference evidence="11 12" key="2">
    <citation type="submission" date="2020-03" db="EMBL/GenBank/DDBJ databases">
        <authorList>
            <person name="Ichikawa N."/>
            <person name="Kimura A."/>
            <person name="Kitahashi Y."/>
            <person name="Uohara A."/>
        </authorList>
    </citation>
    <scope>NUCLEOTIDE SEQUENCE [LARGE SCALE GENOMIC DNA]</scope>
    <source>
        <strain evidence="11 12">NBRC 105367</strain>
    </source>
</reference>
<dbReference type="Pfam" id="PF22953">
    <property type="entry name" value="SpnB_Rossmann"/>
    <property type="match status" value="1"/>
</dbReference>
<dbReference type="GO" id="GO:0004315">
    <property type="term" value="F:3-oxoacyl-[acyl-carrier-protein] synthase activity"/>
    <property type="evidence" value="ECO:0007669"/>
    <property type="project" value="InterPro"/>
</dbReference>
<evidence type="ECO:0000313" key="11">
    <source>
        <dbReference type="EMBL" id="BCB84346.1"/>
    </source>
</evidence>
<dbReference type="GO" id="GO:0016491">
    <property type="term" value="F:oxidoreductase activity"/>
    <property type="evidence" value="ECO:0007669"/>
    <property type="project" value="InterPro"/>
</dbReference>
<dbReference type="PROSITE" id="PS01162">
    <property type="entry name" value="QOR_ZETA_CRYSTAL"/>
    <property type="match status" value="1"/>
</dbReference>
<feature type="domain" description="Ketosynthase family 3 (KS3)" evidence="9">
    <location>
        <begin position="33"/>
        <end position="454"/>
    </location>
</feature>
<feature type="active site" description="Proton donor; for dehydratase activity" evidence="8">
    <location>
        <position position="1067"/>
    </location>
</feature>
<evidence type="ECO:0000256" key="8">
    <source>
        <dbReference type="PROSITE-ProRule" id="PRU01363"/>
    </source>
</evidence>
<protein>
    <submittedName>
        <fullName evidence="11">Phenolphthiocerol synthesis polyketide synthase type I Pks15/1</fullName>
    </submittedName>
</protein>
<dbReference type="PROSITE" id="PS52019">
    <property type="entry name" value="PKS_MFAS_DH"/>
    <property type="match status" value="1"/>
</dbReference>
<dbReference type="Gene3D" id="3.40.50.11460">
    <property type="match status" value="1"/>
</dbReference>
<evidence type="ECO:0000256" key="2">
    <source>
        <dbReference type="ARBA" id="ARBA00022450"/>
    </source>
</evidence>
<dbReference type="InterPro" id="IPR015083">
    <property type="entry name" value="NorB/c/GfsB-D-like_docking"/>
</dbReference>
<dbReference type="SUPFAM" id="SSF51735">
    <property type="entry name" value="NAD(P)-binding Rossmann-fold domains"/>
    <property type="match status" value="2"/>
</dbReference>
<evidence type="ECO:0000259" key="10">
    <source>
        <dbReference type="PROSITE" id="PS52019"/>
    </source>
</evidence>
<dbReference type="Pfam" id="PF02801">
    <property type="entry name" value="Ketoacyl-synt_C"/>
    <property type="match status" value="1"/>
</dbReference>
<dbReference type="InterPro" id="IPR014031">
    <property type="entry name" value="Ketoacyl_synth_C"/>
</dbReference>
<dbReference type="InterPro" id="IPR014030">
    <property type="entry name" value="Ketoacyl_synth_N"/>
</dbReference>
<evidence type="ECO:0000256" key="7">
    <source>
        <dbReference type="ARBA" id="ARBA00023315"/>
    </source>
</evidence>
<dbReference type="Pfam" id="PF16197">
    <property type="entry name" value="KAsynt_C_assoc"/>
    <property type="match status" value="1"/>
</dbReference>
<dbReference type="InterPro" id="IPR014043">
    <property type="entry name" value="Acyl_transferase_dom"/>
</dbReference>
<comment type="cofactor">
    <cofactor evidence="1">
        <name>pantetheine 4'-phosphate</name>
        <dbReference type="ChEBI" id="CHEBI:47942"/>
    </cofactor>
</comment>
<dbReference type="InterPro" id="IPR036291">
    <property type="entry name" value="NAD(P)-bd_dom_sf"/>
</dbReference>
<dbReference type="PANTHER" id="PTHR43775:SF51">
    <property type="entry name" value="INACTIVE PHENOLPHTHIOCEROL SYNTHESIS POLYKETIDE SYNTHASE TYPE I PKS1-RELATED"/>
    <property type="match status" value="1"/>
</dbReference>
<dbReference type="EMBL" id="AP022871">
    <property type="protein sequence ID" value="BCB84346.1"/>
    <property type="molecule type" value="Genomic_DNA"/>
</dbReference>
<name>A0A6F8YE13_9ACTN</name>
<dbReference type="InterPro" id="IPR016036">
    <property type="entry name" value="Malonyl_transacylase_ACP-bd"/>
</dbReference>
<dbReference type="InterPro" id="IPR016035">
    <property type="entry name" value="Acyl_Trfase/lysoPLipase"/>
</dbReference>
<keyword evidence="6" id="KW-0511">Multifunctional enzyme</keyword>
<dbReference type="CDD" id="cd00833">
    <property type="entry name" value="PKS"/>
    <property type="match status" value="1"/>
</dbReference>
<dbReference type="GO" id="GO:0030639">
    <property type="term" value="P:polyketide biosynthetic process"/>
    <property type="evidence" value="ECO:0007669"/>
    <property type="project" value="UniProtKB-ARBA"/>
</dbReference>
<dbReference type="InterPro" id="IPR002364">
    <property type="entry name" value="Quin_OxRdtase/zeta-crystal_CS"/>
</dbReference>
<gene>
    <name evidence="11" type="primary">pks15</name>
    <name evidence="11" type="synonym">1_1</name>
    <name evidence="11" type="ORF">Psuf_016590</name>
</gene>
<dbReference type="Gene3D" id="3.30.70.250">
    <property type="entry name" value="Malonyl-CoA ACP transacylase, ACP-binding"/>
    <property type="match status" value="1"/>
</dbReference>
<dbReference type="InterPro" id="IPR016039">
    <property type="entry name" value="Thiolase-like"/>
</dbReference>
<evidence type="ECO:0000256" key="5">
    <source>
        <dbReference type="ARBA" id="ARBA00023194"/>
    </source>
</evidence>
<dbReference type="SUPFAM" id="SSF55048">
    <property type="entry name" value="Probable ACP-binding domain of malonyl-CoA ACP transacylase"/>
    <property type="match status" value="1"/>
</dbReference>
<dbReference type="FunFam" id="3.40.47.10:FF:000019">
    <property type="entry name" value="Polyketide synthase type I"/>
    <property type="match status" value="1"/>
</dbReference>
<dbReference type="GO" id="GO:0004312">
    <property type="term" value="F:fatty acid synthase activity"/>
    <property type="evidence" value="ECO:0007669"/>
    <property type="project" value="TreeGrafter"/>
</dbReference>
<dbReference type="Gene3D" id="1.10.287.1960">
    <property type="match status" value="1"/>
</dbReference>
<dbReference type="InterPro" id="IPR050091">
    <property type="entry name" value="PKS_NRPS_Biosynth_Enz"/>
</dbReference>
<keyword evidence="5" id="KW-0045">Antibiotic biosynthesis</keyword>
<dbReference type="Proteomes" id="UP000503011">
    <property type="component" value="Chromosome"/>
</dbReference>
<dbReference type="GO" id="GO:0008270">
    <property type="term" value="F:zinc ion binding"/>
    <property type="evidence" value="ECO:0007669"/>
    <property type="project" value="InterPro"/>
</dbReference>
<evidence type="ECO:0000256" key="3">
    <source>
        <dbReference type="ARBA" id="ARBA00022553"/>
    </source>
</evidence>
<feature type="domain" description="PKS/mFAS DH" evidence="10">
    <location>
        <begin position="869"/>
        <end position="1172"/>
    </location>
</feature>
<feature type="region of interest" description="C-terminal hotdog fold" evidence="8">
    <location>
        <begin position="1007"/>
        <end position="1172"/>
    </location>
</feature>
<dbReference type="InterPro" id="IPR055123">
    <property type="entry name" value="SpnB-like_Rossmann"/>
</dbReference>
<dbReference type="InterPro" id="IPR020841">
    <property type="entry name" value="PKS_Beta-ketoAc_synthase_dom"/>
</dbReference>
<dbReference type="PANTHER" id="PTHR43775">
    <property type="entry name" value="FATTY ACID SYNTHASE"/>
    <property type="match status" value="1"/>
</dbReference>
<dbReference type="Gene3D" id="3.10.129.110">
    <property type="entry name" value="Polyketide synthase dehydratase"/>
    <property type="match status" value="1"/>
</dbReference>
<keyword evidence="3" id="KW-0597">Phosphoprotein</keyword>
<dbReference type="InterPro" id="IPR001227">
    <property type="entry name" value="Ac_transferase_dom_sf"/>
</dbReference>
<dbReference type="Pfam" id="PF14765">
    <property type="entry name" value="PS-DH"/>
    <property type="match status" value="1"/>
</dbReference>
<keyword evidence="7" id="KW-0012">Acyltransferase</keyword>
<reference evidence="11 12" key="1">
    <citation type="submission" date="2020-03" db="EMBL/GenBank/DDBJ databases">
        <title>Whole genome shotgun sequence of Phytohabitans suffuscus NBRC 105367.</title>
        <authorList>
            <person name="Komaki H."/>
            <person name="Tamura T."/>
        </authorList>
    </citation>
    <scope>NUCLEOTIDE SEQUENCE [LARGE SCALE GENOMIC DNA]</scope>
    <source>
        <strain evidence="11 12">NBRC 105367</strain>
    </source>
</reference>
<dbReference type="SUPFAM" id="SSF53901">
    <property type="entry name" value="Thiolase-like"/>
    <property type="match status" value="1"/>
</dbReference>
<dbReference type="KEGG" id="psuu:Psuf_016590"/>
<dbReference type="Pfam" id="PF13602">
    <property type="entry name" value="ADH_zinc_N_2"/>
    <property type="match status" value="1"/>
</dbReference>
<dbReference type="SMART" id="SM00825">
    <property type="entry name" value="PKS_KS"/>
    <property type="match status" value="1"/>
</dbReference>
<keyword evidence="4" id="KW-0808">Transferase</keyword>
<evidence type="ECO:0000256" key="6">
    <source>
        <dbReference type="ARBA" id="ARBA00023268"/>
    </source>
</evidence>
<keyword evidence="2" id="KW-0596">Phosphopantetheine</keyword>
<dbReference type="Pfam" id="PF21089">
    <property type="entry name" value="PKS_DH_N"/>
    <property type="match status" value="1"/>
</dbReference>
<dbReference type="SMART" id="SM00827">
    <property type="entry name" value="PKS_AT"/>
    <property type="match status" value="1"/>
</dbReference>
<dbReference type="InterPro" id="IPR042104">
    <property type="entry name" value="PKS_dehydratase_sf"/>
</dbReference>
<dbReference type="Pfam" id="PF08990">
    <property type="entry name" value="Docking"/>
    <property type="match status" value="1"/>
</dbReference>
<dbReference type="InterPro" id="IPR018201">
    <property type="entry name" value="Ketoacyl_synth_AS"/>
</dbReference>
<dbReference type="InterPro" id="IPR020807">
    <property type="entry name" value="PKS_DH"/>
</dbReference>
<dbReference type="PROSITE" id="PS52004">
    <property type="entry name" value="KS3_2"/>
    <property type="match status" value="1"/>
</dbReference>
<keyword evidence="12" id="KW-1185">Reference proteome</keyword>
<dbReference type="Pfam" id="PF08240">
    <property type="entry name" value="ADH_N"/>
    <property type="match status" value="1"/>
</dbReference>
<dbReference type="Gene3D" id="3.30.70.3290">
    <property type="match status" value="1"/>
</dbReference>
<proteinExistence type="predicted"/>
<dbReference type="SMART" id="SM00829">
    <property type="entry name" value="PKS_ER"/>
    <property type="match status" value="1"/>
</dbReference>
<evidence type="ECO:0000313" key="12">
    <source>
        <dbReference type="Proteomes" id="UP000503011"/>
    </source>
</evidence>
<evidence type="ECO:0000256" key="1">
    <source>
        <dbReference type="ARBA" id="ARBA00001957"/>
    </source>
</evidence>
<dbReference type="Gene3D" id="3.90.180.10">
    <property type="entry name" value="Medium-chain alcohol dehydrogenases, catalytic domain"/>
    <property type="match status" value="1"/>
</dbReference>
<dbReference type="SMART" id="SM00826">
    <property type="entry name" value="PKS_DH"/>
    <property type="match status" value="1"/>
</dbReference>
<feature type="active site" description="Proton acceptor; for dehydratase activity" evidence="8">
    <location>
        <position position="901"/>
    </location>
</feature>
<organism evidence="11 12">
    <name type="scientific">Phytohabitans suffuscus</name>
    <dbReference type="NCBI Taxonomy" id="624315"/>
    <lineage>
        <taxon>Bacteria</taxon>
        <taxon>Bacillati</taxon>
        <taxon>Actinomycetota</taxon>
        <taxon>Actinomycetes</taxon>
        <taxon>Micromonosporales</taxon>
        <taxon>Micromonosporaceae</taxon>
    </lineage>
</organism>
<feature type="region of interest" description="N-terminal hotdog fold" evidence="8">
    <location>
        <begin position="869"/>
        <end position="993"/>
    </location>
</feature>
<dbReference type="InterPro" id="IPR049552">
    <property type="entry name" value="PKS_DH_N"/>
</dbReference>
<dbReference type="GO" id="GO:0017000">
    <property type="term" value="P:antibiotic biosynthetic process"/>
    <property type="evidence" value="ECO:0007669"/>
    <property type="project" value="UniProtKB-KW"/>
</dbReference>
<dbReference type="InterPro" id="IPR020843">
    <property type="entry name" value="ER"/>
</dbReference>